<keyword evidence="2 4" id="KW-0238">DNA-binding</keyword>
<feature type="DNA-binding region" description="H-T-H motif" evidence="4">
    <location>
        <begin position="44"/>
        <end position="63"/>
    </location>
</feature>
<sequence>MRLVSSSVEQGFRPPQQARSRESLQKVLAAAEHVLAGQGFAEFTVAAVAERAGMSVGAIYRRFDGKSQLLYAVKDQLLGQLEAGVNKALRSAEPGLSGVVGAFTQALAGTFARHDRIFSELLDSQRTEGRDRGLRALDTIQRDLVEAARPCYGEIRRADEERAIRMASRTIIGSCVHRAASGRFWSDGLGWDAWASETTEMALAYLGSAPRDEVEPAQ</sequence>
<feature type="domain" description="HTH tetR-type" evidence="5">
    <location>
        <begin position="21"/>
        <end position="81"/>
    </location>
</feature>
<keyword evidence="3" id="KW-0804">Transcription</keyword>
<dbReference type="EMBL" id="JFBM01000042">
    <property type="protein sequence ID" value="KFU76526.1"/>
    <property type="molecule type" value="Genomic_DNA"/>
</dbReference>
<name>A0A2P2FIH3_AMYLU</name>
<dbReference type="Pfam" id="PF00440">
    <property type="entry name" value="TetR_N"/>
    <property type="match status" value="1"/>
</dbReference>
<keyword evidence="1" id="KW-0805">Transcription regulation</keyword>
<accession>A0A2P2FIH3</accession>
<protein>
    <submittedName>
        <fullName evidence="6">TetR family transcriptional regulator</fullName>
    </submittedName>
</protein>
<evidence type="ECO:0000256" key="4">
    <source>
        <dbReference type="PROSITE-ProRule" id="PRU00335"/>
    </source>
</evidence>
<dbReference type="GO" id="GO:0003700">
    <property type="term" value="F:DNA-binding transcription factor activity"/>
    <property type="evidence" value="ECO:0007669"/>
    <property type="project" value="TreeGrafter"/>
</dbReference>
<comment type="caution">
    <text evidence="6">The sequence shown here is derived from an EMBL/GenBank/DDBJ whole genome shotgun (WGS) entry which is preliminary data.</text>
</comment>
<dbReference type="GO" id="GO:0000976">
    <property type="term" value="F:transcription cis-regulatory region binding"/>
    <property type="evidence" value="ECO:0007669"/>
    <property type="project" value="TreeGrafter"/>
</dbReference>
<dbReference type="InterPro" id="IPR001647">
    <property type="entry name" value="HTH_TetR"/>
</dbReference>
<dbReference type="PANTHER" id="PTHR30055">
    <property type="entry name" value="HTH-TYPE TRANSCRIPTIONAL REGULATOR RUTR"/>
    <property type="match status" value="1"/>
</dbReference>
<dbReference type="PROSITE" id="PS50977">
    <property type="entry name" value="HTH_TETR_2"/>
    <property type="match status" value="1"/>
</dbReference>
<evidence type="ECO:0000313" key="7">
    <source>
        <dbReference type="Proteomes" id="UP000256220"/>
    </source>
</evidence>
<dbReference type="SUPFAM" id="SSF46689">
    <property type="entry name" value="Homeodomain-like"/>
    <property type="match status" value="1"/>
</dbReference>
<dbReference type="PANTHER" id="PTHR30055:SF234">
    <property type="entry name" value="HTH-TYPE TRANSCRIPTIONAL REGULATOR BETI"/>
    <property type="match status" value="1"/>
</dbReference>
<evidence type="ECO:0000256" key="1">
    <source>
        <dbReference type="ARBA" id="ARBA00023015"/>
    </source>
</evidence>
<keyword evidence="7" id="KW-1185">Reference proteome</keyword>
<proteinExistence type="predicted"/>
<dbReference type="AlphaFoldDB" id="A0A2P2FIH3"/>
<evidence type="ECO:0000256" key="3">
    <source>
        <dbReference type="ARBA" id="ARBA00023163"/>
    </source>
</evidence>
<evidence type="ECO:0000256" key="2">
    <source>
        <dbReference type="ARBA" id="ARBA00023125"/>
    </source>
</evidence>
<dbReference type="InterPro" id="IPR050109">
    <property type="entry name" value="HTH-type_TetR-like_transc_reg"/>
</dbReference>
<dbReference type="PRINTS" id="PR00455">
    <property type="entry name" value="HTHTETR"/>
</dbReference>
<dbReference type="Gene3D" id="1.10.357.10">
    <property type="entry name" value="Tetracycline Repressor, domain 2"/>
    <property type="match status" value="1"/>
</dbReference>
<dbReference type="Proteomes" id="UP000256220">
    <property type="component" value="Unassembled WGS sequence"/>
</dbReference>
<evidence type="ECO:0000313" key="6">
    <source>
        <dbReference type="EMBL" id="KFU76526.1"/>
    </source>
</evidence>
<reference evidence="6 7" key="1">
    <citation type="journal article" date="2014" name="Genome Announc.">
        <title>Draft Genome Sequence of Amycolatopsis lurida NRRL 2430, Producer of the Glycopeptide Family Antibiotic Ristocetin.</title>
        <authorList>
            <person name="Kwun M.J."/>
            <person name="Hong H.J."/>
        </authorList>
    </citation>
    <scope>NUCLEOTIDE SEQUENCE [LARGE SCALE GENOMIC DNA]</scope>
    <source>
        <strain evidence="6 7">NRRL 2430</strain>
    </source>
</reference>
<organism evidence="6 7">
    <name type="scientific">Amycolatopsis lurida NRRL 2430</name>
    <dbReference type="NCBI Taxonomy" id="1460371"/>
    <lineage>
        <taxon>Bacteria</taxon>
        <taxon>Bacillati</taxon>
        <taxon>Actinomycetota</taxon>
        <taxon>Actinomycetes</taxon>
        <taxon>Pseudonocardiales</taxon>
        <taxon>Pseudonocardiaceae</taxon>
        <taxon>Amycolatopsis</taxon>
    </lineage>
</organism>
<dbReference type="InterPro" id="IPR009057">
    <property type="entry name" value="Homeodomain-like_sf"/>
</dbReference>
<gene>
    <name evidence="6" type="ORF">BB31_35240</name>
</gene>
<evidence type="ECO:0000259" key="5">
    <source>
        <dbReference type="PROSITE" id="PS50977"/>
    </source>
</evidence>